<keyword evidence="3" id="KW-0186">Copper</keyword>
<organism evidence="5 6">
    <name type="scientific">Siminovitchia acidinfaciens</name>
    <dbReference type="NCBI Taxonomy" id="2321395"/>
    <lineage>
        <taxon>Bacteria</taxon>
        <taxon>Bacillati</taxon>
        <taxon>Bacillota</taxon>
        <taxon>Bacilli</taxon>
        <taxon>Bacillales</taxon>
        <taxon>Bacillaceae</taxon>
        <taxon>Siminovitchia</taxon>
    </lineage>
</organism>
<dbReference type="InterPro" id="IPR049740">
    <property type="entry name" value="CopZ"/>
</dbReference>
<keyword evidence="6" id="KW-1185">Reference proteome</keyword>
<protein>
    <recommendedName>
        <fullName evidence="1">Copper chaperone CopZ</fullName>
    </recommendedName>
</protein>
<feature type="domain" description="HMA" evidence="4">
    <location>
        <begin position="2"/>
        <end position="68"/>
    </location>
</feature>
<evidence type="ECO:0000313" key="5">
    <source>
        <dbReference type="EMBL" id="RST75125.1"/>
    </source>
</evidence>
<dbReference type="Pfam" id="PF00403">
    <property type="entry name" value="HMA"/>
    <property type="match status" value="1"/>
</dbReference>
<evidence type="ECO:0000256" key="3">
    <source>
        <dbReference type="ARBA" id="ARBA00023008"/>
    </source>
</evidence>
<evidence type="ECO:0000256" key="2">
    <source>
        <dbReference type="ARBA" id="ARBA00022723"/>
    </source>
</evidence>
<dbReference type="InterPro" id="IPR036163">
    <property type="entry name" value="HMA_dom_sf"/>
</dbReference>
<reference evidence="5" key="1">
    <citation type="submission" date="2018-12" db="EMBL/GenBank/DDBJ databases">
        <authorList>
            <person name="Sun L."/>
            <person name="Chen Z."/>
        </authorList>
    </citation>
    <scope>NUCLEOTIDE SEQUENCE [LARGE SCALE GENOMIC DNA]</scope>
    <source>
        <strain evidence="5">3-2-2</strain>
    </source>
</reference>
<accession>A0A429Y1L8</accession>
<dbReference type="InterPro" id="IPR001802">
    <property type="entry name" value="MerP/CopZ"/>
</dbReference>
<comment type="caution">
    <text evidence="5">The sequence shown here is derived from an EMBL/GenBank/DDBJ whole genome shotgun (WGS) entry which is preliminary data.</text>
</comment>
<proteinExistence type="predicted"/>
<dbReference type="PANTHER" id="PTHR46594">
    <property type="entry name" value="P-TYPE CATION-TRANSPORTING ATPASE"/>
    <property type="match status" value="1"/>
</dbReference>
<dbReference type="RefSeq" id="WP_126049321.1">
    <property type="nucleotide sequence ID" value="NZ_QYTV02000003.1"/>
</dbReference>
<name>A0A429Y1L8_9BACI</name>
<dbReference type="InterPro" id="IPR006121">
    <property type="entry name" value="HMA_dom"/>
</dbReference>
<dbReference type="FunFam" id="3.30.70.100:FF:000005">
    <property type="entry name" value="Copper-exporting P-type ATPase A"/>
    <property type="match status" value="1"/>
</dbReference>
<dbReference type="NCBIfam" id="NF033795">
    <property type="entry name" value="chaper_CopZ_Bs"/>
    <property type="match status" value="1"/>
</dbReference>
<sequence length="69" mass="7347">MEETILKVAGMTCGHCKQSVEKALTGVEGVEKAEVELASGTVKVSFEPSKTDTAKMKEAVEDQGYDVVV</sequence>
<dbReference type="InterPro" id="IPR017969">
    <property type="entry name" value="Heavy-metal-associated_CS"/>
</dbReference>
<keyword evidence="2" id="KW-0479">Metal-binding</keyword>
<dbReference type="Gene3D" id="3.30.70.100">
    <property type="match status" value="1"/>
</dbReference>
<dbReference type="EMBL" id="QYTV02000003">
    <property type="protein sequence ID" value="RST75125.1"/>
    <property type="molecule type" value="Genomic_DNA"/>
</dbReference>
<evidence type="ECO:0000313" key="6">
    <source>
        <dbReference type="Proteomes" id="UP000287156"/>
    </source>
</evidence>
<dbReference type="GO" id="GO:0046872">
    <property type="term" value="F:metal ion binding"/>
    <property type="evidence" value="ECO:0007669"/>
    <property type="project" value="UniProtKB-KW"/>
</dbReference>
<dbReference type="PANTHER" id="PTHR46594:SF4">
    <property type="entry name" value="P-TYPE CATION-TRANSPORTING ATPASE"/>
    <property type="match status" value="1"/>
</dbReference>
<dbReference type="PRINTS" id="PR00946">
    <property type="entry name" value="HGSCAVENGER"/>
</dbReference>
<dbReference type="PROSITE" id="PS50846">
    <property type="entry name" value="HMA_2"/>
    <property type="match status" value="1"/>
</dbReference>
<dbReference type="OrthoDB" id="9813965at2"/>
<evidence type="ECO:0000259" key="4">
    <source>
        <dbReference type="PROSITE" id="PS50846"/>
    </source>
</evidence>
<gene>
    <name evidence="5" type="ORF">D4T97_007645</name>
</gene>
<dbReference type="AlphaFoldDB" id="A0A429Y1L8"/>
<dbReference type="SUPFAM" id="SSF55008">
    <property type="entry name" value="HMA, heavy metal-associated domain"/>
    <property type="match status" value="1"/>
</dbReference>
<evidence type="ECO:0000256" key="1">
    <source>
        <dbReference type="ARBA" id="ARBA00015313"/>
    </source>
</evidence>
<dbReference type="Proteomes" id="UP000287156">
    <property type="component" value="Unassembled WGS sequence"/>
</dbReference>
<dbReference type="PROSITE" id="PS01047">
    <property type="entry name" value="HMA_1"/>
    <property type="match status" value="1"/>
</dbReference>
<dbReference type="CDD" id="cd00371">
    <property type="entry name" value="HMA"/>
    <property type="match status" value="1"/>
</dbReference>